<reference evidence="2" key="1">
    <citation type="submission" date="2021-01" db="EMBL/GenBank/DDBJ databases">
        <title>Whole genome shotgun sequence of Actinoplanes nipponensis NBRC 14063.</title>
        <authorList>
            <person name="Komaki H."/>
            <person name="Tamura T."/>
        </authorList>
    </citation>
    <scope>NUCLEOTIDE SEQUENCE</scope>
    <source>
        <strain evidence="2">NBRC 14063</strain>
    </source>
</reference>
<feature type="signal peptide" evidence="1">
    <location>
        <begin position="1"/>
        <end position="20"/>
    </location>
</feature>
<evidence type="ECO:0000256" key="1">
    <source>
        <dbReference type="SAM" id="SignalP"/>
    </source>
</evidence>
<evidence type="ECO:0000313" key="3">
    <source>
        <dbReference type="Proteomes" id="UP000647172"/>
    </source>
</evidence>
<keyword evidence="1" id="KW-0732">Signal</keyword>
<sequence length="160" mass="16549">MAASAIAVATIMVGAASAAAAGPDRVAEAPAAALASCSGESCRGKVAAEQGCAADAYQVAGVAVEDVPPGAPPAPHALLYYSPACDAAYGYYWSGNDGDQSNILVQTLYPYGGAPLPEDEIGYPSRGRNTFYTKMVPWGFSIRVCIRPLPNGNDKCTEWR</sequence>
<protein>
    <recommendedName>
        <fullName evidence="4">DUF2690 domain-containing protein</fullName>
    </recommendedName>
</protein>
<organism evidence="2 3">
    <name type="scientific">Actinoplanes nipponensis</name>
    <dbReference type="NCBI Taxonomy" id="135950"/>
    <lineage>
        <taxon>Bacteria</taxon>
        <taxon>Bacillati</taxon>
        <taxon>Actinomycetota</taxon>
        <taxon>Actinomycetes</taxon>
        <taxon>Micromonosporales</taxon>
        <taxon>Micromonosporaceae</taxon>
        <taxon>Actinoplanes</taxon>
    </lineage>
</organism>
<keyword evidence="3" id="KW-1185">Reference proteome</keyword>
<accession>A0A919MR47</accession>
<name>A0A919MR47_9ACTN</name>
<dbReference type="AlphaFoldDB" id="A0A919MR47"/>
<feature type="chain" id="PRO_5039480513" description="DUF2690 domain-containing protein" evidence="1">
    <location>
        <begin position="21"/>
        <end position="160"/>
    </location>
</feature>
<comment type="caution">
    <text evidence="2">The sequence shown here is derived from an EMBL/GenBank/DDBJ whole genome shotgun (WGS) entry which is preliminary data.</text>
</comment>
<evidence type="ECO:0008006" key="4">
    <source>
        <dbReference type="Google" id="ProtNLM"/>
    </source>
</evidence>
<proteinExistence type="predicted"/>
<dbReference type="EMBL" id="BOMQ01000055">
    <property type="protein sequence ID" value="GIE51198.1"/>
    <property type="molecule type" value="Genomic_DNA"/>
</dbReference>
<gene>
    <name evidence="2" type="ORF">Ani05nite_47320</name>
</gene>
<dbReference type="Proteomes" id="UP000647172">
    <property type="component" value="Unassembled WGS sequence"/>
</dbReference>
<evidence type="ECO:0000313" key="2">
    <source>
        <dbReference type="EMBL" id="GIE51198.1"/>
    </source>
</evidence>